<keyword evidence="4 8" id="KW-0697">Rotamase</keyword>
<dbReference type="SUPFAM" id="SSF54928">
    <property type="entry name" value="RNA-binding domain, RBD"/>
    <property type="match status" value="1"/>
</dbReference>
<name>A0A6G1S4C7_9ACAR</name>
<comment type="subcellular location">
    <subcellularLocation>
        <location evidence="2 8">Nucleus</location>
    </subcellularLocation>
</comment>
<dbReference type="GO" id="GO:0003755">
    <property type="term" value="F:peptidyl-prolyl cis-trans isomerase activity"/>
    <property type="evidence" value="ECO:0007669"/>
    <property type="project" value="UniProtKB-UniRule"/>
</dbReference>
<dbReference type="Pfam" id="PF00160">
    <property type="entry name" value="Pro_isomerase"/>
    <property type="match status" value="1"/>
</dbReference>
<reference evidence="12" key="1">
    <citation type="submission" date="2018-10" db="EMBL/GenBank/DDBJ databases">
        <title>Transcriptome assembly of Aceria tosichella (Wheat curl mite) Type 2.</title>
        <authorList>
            <person name="Scully E.D."/>
            <person name="Geib S.M."/>
            <person name="Palmer N.A."/>
            <person name="Gupta A.K."/>
            <person name="Sarath G."/>
            <person name="Tatineni S."/>
        </authorList>
    </citation>
    <scope>NUCLEOTIDE SEQUENCE</scope>
    <source>
        <strain evidence="12">LincolnNE</strain>
    </source>
</reference>
<accession>A0A6G1S4C7</accession>
<keyword evidence="5 8" id="KW-0413">Isomerase</keyword>
<evidence type="ECO:0000256" key="3">
    <source>
        <dbReference type="ARBA" id="ARBA00022884"/>
    </source>
</evidence>
<dbReference type="GO" id="GO:0005634">
    <property type="term" value="C:nucleus"/>
    <property type="evidence" value="ECO:0007669"/>
    <property type="project" value="UniProtKB-SubCell"/>
</dbReference>
<dbReference type="SUPFAM" id="SSF50891">
    <property type="entry name" value="Cyclophilin-like"/>
    <property type="match status" value="1"/>
</dbReference>
<sequence>MSVVVETNLGDITIDLFTKERPKASFNFLKLCKLKYYNYCLFFDIKRNFIARTGDPTNSGSGGESIYWQDKSKHHRKKYFSAEQIPIIKHDKIGLVSMINNGQLKHGSQFFITLAKDLDHLDKQGHTVFGQVVEGLDVLEKLNAALVDDKDHPLKDLCISHTVVLHDPYSDPSFVARLARQPSPEIPDYLVDSSRVGIYDDLNANEEKTAEEIEAELEAKEAQEKAILLEMLGDLPSADAKPPENVLFICRLNPITEEEDLERIFSRFGKINSVKIVRDPKTDQSLQYGFIEYDHKDDCERAYLKMDNVLLDDRRIHVDFSQSVSKYRSKDR</sequence>
<evidence type="ECO:0000256" key="2">
    <source>
        <dbReference type="ARBA" id="ARBA00004123"/>
    </source>
</evidence>
<keyword evidence="3 7" id="KW-0694">RNA-binding</keyword>
<dbReference type="InterPro" id="IPR029000">
    <property type="entry name" value="Cyclophilin-like_dom_sf"/>
</dbReference>
<dbReference type="CDD" id="cd12235">
    <property type="entry name" value="RRM_PPIL4"/>
    <property type="match status" value="1"/>
</dbReference>
<evidence type="ECO:0000313" key="12">
    <source>
        <dbReference type="EMBL" id="MDE45071.1"/>
    </source>
</evidence>
<dbReference type="InterPro" id="IPR000504">
    <property type="entry name" value="RRM_dom"/>
</dbReference>
<dbReference type="PROSITE" id="PS50102">
    <property type="entry name" value="RRM"/>
    <property type="match status" value="1"/>
</dbReference>
<feature type="coiled-coil region" evidence="9">
    <location>
        <begin position="199"/>
        <end position="230"/>
    </location>
</feature>
<dbReference type="InterPro" id="IPR012677">
    <property type="entry name" value="Nucleotide-bd_a/b_plait_sf"/>
</dbReference>
<evidence type="ECO:0000259" key="11">
    <source>
        <dbReference type="PROSITE" id="PS50102"/>
    </source>
</evidence>
<dbReference type="EMBL" id="GGYP01000300">
    <property type="protein sequence ID" value="MDE45071.1"/>
    <property type="molecule type" value="Transcribed_RNA"/>
</dbReference>
<evidence type="ECO:0000256" key="5">
    <source>
        <dbReference type="ARBA" id="ARBA00023235"/>
    </source>
</evidence>
<dbReference type="InterPro" id="IPR035538">
    <property type="entry name" value="Cyclophilin_PPIL4"/>
</dbReference>
<comment type="function">
    <text evidence="8">PPIases accelerate the folding of proteins. It catalyzes the cis-trans isomerization of proline imidic peptide bonds in oligopeptides.</text>
</comment>
<dbReference type="CDD" id="cd01921">
    <property type="entry name" value="cyclophilin_RRM"/>
    <property type="match status" value="1"/>
</dbReference>
<dbReference type="PRINTS" id="PR00153">
    <property type="entry name" value="CSAPPISMRASE"/>
</dbReference>
<dbReference type="InterPro" id="IPR035542">
    <property type="entry name" value="CRIP"/>
</dbReference>
<dbReference type="EC" id="5.2.1.8" evidence="8"/>
<feature type="domain" description="PPIase cyclophilin-type" evidence="10">
    <location>
        <begin position="1"/>
        <end position="164"/>
    </location>
</feature>
<evidence type="ECO:0000256" key="1">
    <source>
        <dbReference type="ARBA" id="ARBA00000971"/>
    </source>
</evidence>
<evidence type="ECO:0000256" key="9">
    <source>
        <dbReference type="SAM" id="Coils"/>
    </source>
</evidence>
<protein>
    <recommendedName>
        <fullName evidence="8">Peptidyl-prolyl cis-trans isomerase</fullName>
        <shortName evidence="8">PPIase</shortName>
        <ecNumber evidence="8">5.2.1.8</ecNumber>
    </recommendedName>
</protein>
<dbReference type="Gene3D" id="2.40.100.10">
    <property type="entry name" value="Cyclophilin-like"/>
    <property type="match status" value="1"/>
</dbReference>
<keyword evidence="6 8" id="KW-0539">Nucleus</keyword>
<dbReference type="PROSITE" id="PS50072">
    <property type="entry name" value="CSA_PPIASE_2"/>
    <property type="match status" value="1"/>
</dbReference>
<evidence type="ECO:0000256" key="6">
    <source>
        <dbReference type="ARBA" id="ARBA00023242"/>
    </source>
</evidence>
<dbReference type="Pfam" id="PF00076">
    <property type="entry name" value="RRM_1"/>
    <property type="match status" value="1"/>
</dbReference>
<dbReference type="AlphaFoldDB" id="A0A6G1S4C7"/>
<comment type="catalytic activity">
    <reaction evidence="1 8">
        <text>[protein]-peptidylproline (omega=180) = [protein]-peptidylproline (omega=0)</text>
        <dbReference type="Rhea" id="RHEA:16237"/>
        <dbReference type="Rhea" id="RHEA-COMP:10747"/>
        <dbReference type="Rhea" id="RHEA-COMP:10748"/>
        <dbReference type="ChEBI" id="CHEBI:83833"/>
        <dbReference type="ChEBI" id="CHEBI:83834"/>
        <dbReference type="EC" id="5.2.1.8"/>
    </reaction>
</comment>
<evidence type="ECO:0000256" key="7">
    <source>
        <dbReference type="PROSITE-ProRule" id="PRU00176"/>
    </source>
</evidence>
<dbReference type="GO" id="GO:0003723">
    <property type="term" value="F:RNA binding"/>
    <property type="evidence" value="ECO:0007669"/>
    <property type="project" value="UniProtKB-UniRule"/>
</dbReference>
<dbReference type="Gene3D" id="3.30.70.330">
    <property type="match status" value="1"/>
</dbReference>
<proteinExistence type="inferred from homology"/>
<dbReference type="SMART" id="SM00360">
    <property type="entry name" value="RRM"/>
    <property type="match status" value="1"/>
</dbReference>
<keyword evidence="9" id="KW-0175">Coiled coil</keyword>
<evidence type="ECO:0000256" key="8">
    <source>
        <dbReference type="RuleBase" id="RU365081"/>
    </source>
</evidence>
<dbReference type="PANTHER" id="PTHR45843">
    <property type="entry name" value="PEPTIDYL-PROLYL CIS-TRANS ISOMERASE-LIKE 4"/>
    <property type="match status" value="1"/>
</dbReference>
<comment type="similarity">
    <text evidence="8">Belongs to the cyclophilin-type PPIase family. PPIL4 subfamily.</text>
</comment>
<organism evidence="12">
    <name type="scientific">Aceria tosichella</name>
    <name type="common">wheat curl mite</name>
    <dbReference type="NCBI Taxonomy" id="561515"/>
    <lineage>
        <taxon>Eukaryota</taxon>
        <taxon>Metazoa</taxon>
        <taxon>Ecdysozoa</taxon>
        <taxon>Arthropoda</taxon>
        <taxon>Chelicerata</taxon>
        <taxon>Arachnida</taxon>
        <taxon>Acari</taxon>
        <taxon>Acariformes</taxon>
        <taxon>Trombidiformes</taxon>
        <taxon>Prostigmata</taxon>
        <taxon>Eupodina</taxon>
        <taxon>Eriophyoidea</taxon>
        <taxon>Eriophyidae</taxon>
        <taxon>Eriophyinae</taxon>
        <taxon>Aceriini</taxon>
        <taxon>Aceria</taxon>
    </lineage>
</organism>
<feature type="domain" description="RRM" evidence="11">
    <location>
        <begin position="245"/>
        <end position="323"/>
    </location>
</feature>
<evidence type="ECO:0000256" key="4">
    <source>
        <dbReference type="ARBA" id="ARBA00023110"/>
    </source>
</evidence>
<dbReference type="InterPro" id="IPR035979">
    <property type="entry name" value="RBD_domain_sf"/>
</dbReference>
<dbReference type="InterPro" id="IPR002130">
    <property type="entry name" value="Cyclophilin-type_PPIase_dom"/>
</dbReference>
<dbReference type="PANTHER" id="PTHR45843:SF1">
    <property type="entry name" value="PEPTIDYL-PROLYL CIS-TRANS ISOMERASE-LIKE 4"/>
    <property type="match status" value="1"/>
</dbReference>
<evidence type="ECO:0000259" key="10">
    <source>
        <dbReference type="PROSITE" id="PS50072"/>
    </source>
</evidence>
<gene>
    <name evidence="12" type="primary">PPIL4</name>
    <name evidence="12" type="ORF">g.21063</name>
</gene>